<dbReference type="InterPro" id="IPR003959">
    <property type="entry name" value="ATPase_AAA_core"/>
</dbReference>
<evidence type="ECO:0000256" key="7">
    <source>
        <dbReference type="ARBA" id="ARBA00049360"/>
    </source>
</evidence>
<dbReference type="PROSITE" id="PS00674">
    <property type="entry name" value="AAA"/>
    <property type="match status" value="1"/>
</dbReference>
<evidence type="ECO:0000256" key="4">
    <source>
        <dbReference type="ARBA" id="ARBA00022801"/>
    </source>
</evidence>
<dbReference type="Gene3D" id="6.10.280.40">
    <property type="match status" value="1"/>
</dbReference>
<evidence type="ECO:0000256" key="8">
    <source>
        <dbReference type="RuleBase" id="RU003651"/>
    </source>
</evidence>
<evidence type="ECO:0000256" key="2">
    <source>
        <dbReference type="ARBA" id="ARBA00007448"/>
    </source>
</evidence>
<name>A0AAV1DSM7_OLDCO</name>
<dbReference type="SMART" id="SM00382">
    <property type="entry name" value="AAA"/>
    <property type="match status" value="1"/>
</dbReference>
<dbReference type="AlphaFoldDB" id="A0AAV1DSM7"/>
<feature type="domain" description="AAA+ ATPase" evidence="10">
    <location>
        <begin position="251"/>
        <end position="389"/>
    </location>
</feature>
<protein>
    <submittedName>
        <fullName evidence="11">OLC1v1010918C1</fullName>
    </submittedName>
</protein>
<dbReference type="FunFam" id="3.40.50.300:FF:001122">
    <property type="entry name" value="AAA-ATPase ASD, mitochondrial"/>
    <property type="match status" value="1"/>
</dbReference>
<comment type="cofactor">
    <cofactor evidence="1">
        <name>Mg(2+)</name>
        <dbReference type="ChEBI" id="CHEBI:18420"/>
    </cofactor>
</comment>
<sequence length="502" mass="57023">MANFSGSIPSASSIFSAYASLSASIMLVKTAVNQIVPAPVQNYISTTVKYYFKSKSADITVVIEESDGMSGNELYAAAETYLYSKIDSSIERLKISKRPKQARLSIKFAQCGKMVDFYEGVEVVWRFGCEEKKRGSKLSDDDDSGNVYSPHEKRYFEISFNKKYKEMILDSYIPYVLKKSKEIKSGKKVLKLHTLASYPYSSSVSWESINLEHPSTFQTIAMDTELKKAIIDDLDRFVRRKDFYRKVGKAWKRGYLLYGPPGTGKSSLIAAMANHLKFDIYDLELAGIKRDSDLRRLLLRTANRSILVIEDIDCTVDLPNREDKENSGQQKEERHQFTLSGLLNFIDGLWSSCGDERIIIFTTNNKDKLDPALLRPGRMDMHIPMLYLTTDGFRTLATNYLNMESPHWRFREIEGLIGSMNVTPAEVAEELMRSEDPDVSLRDLSKFLNLKRKKMEEDEVNNGADVGSKEEECNGIDDQTPKGKRIKLDNGHDEHLTPCNGV</sequence>
<evidence type="ECO:0000256" key="5">
    <source>
        <dbReference type="ARBA" id="ARBA00022840"/>
    </source>
</evidence>
<keyword evidence="3 8" id="KW-0547">Nucleotide-binding</keyword>
<keyword evidence="4" id="KW-0378">Hydrolase</keyword>
<comment type="similarity">
    <text evidence="2">Belongs to the AAA ATPase family. BCS1 subfamily.</text>
</comment>
<comment type="catalytic activity">
    <reaction evidence="7">
        <text>ATP + H2O = ADP + phosphate + H(+)</text>
        <dbReference type="Rhea" id="RHEA:13065"/>
        <dbReference type="ChEBI" id="CHEBI:15377"/>
        <dbReference type="ChEBI" id="CHEBI:15378"/>
        <dbReference type="ChEBI" id="CHEBI:30616"/>
        <dbReference type="ChEBI" id="CHEBI:43474"/>
        <dbReference type="ChEBI" id="CHEBI:456216"/>
    </reaction>
</comment>
<feature type="region of interest" description="Disordered" evidence="9">
    <location>
        <begin position="457"/>
        <end position="502"/>
    </location>
</feature>
<evidence type="ECO:0000313" key="12">
    <source>
        <dbReference type="Proteomes" id="UP001161247"/>
    </source>
</evidence>
<dbReference type="Pfam" id="PF00004">
    <property type="entry name" value="AAA"/>
    <property type="match status" value="1"/>
</dbReference>
<dbReference type="Pfam" id="PF25568">
    <property type="entry name" value="AAA_lid_At3g28540"/>
    <property type="match status" value="1"/>
</dbReference>
<keyword evidence="6" id="KW-0460">Magnesium</keyword>
<dbReference type="InterPro" id="IPR025753">
    <property type="entry name" value="AAA_N_dom"/>
</dbReference>
<dbReference type="PANTHER" id="PTHR23070">
    <property type="entry name" value="BCS1 AAA-TYPE ATPASE"/>
    <property type="match status" value="1"/>
</dbReference>
<dbReference type="GO" id="GO:0005524">
    <property type="term" value="F:ATP binding"/>
    <property type="evidence" value="ECO:0007669"/>
    <property type="project" value="UniProtKB-KW"/>
</dbReference>
<dbReference type="InterPro" id="IPR058017">
    <property type="entry name" value="At3g28540-like_C"/>
</dbReference>
<organism evidence="11 12">
    <name type="scientific">Oldenlandia corymbosa var. corymbosa</name>
    <dbReference type="NCBI Taxonomy" id="529605"/>
    <lineage>
        <taxon>Eukaryota</taxon>
        <taxon>Viridiplantae</taxon>
        <taxon>Streptophyta</taxon>
        <taxon>Embryophyta</taxon>
        <taxon>Tracheophyta</taxon>
        <taxon>Spermatophyta</taxon>
        <taxon>Magnoliopsida</taxon>
        <taxon>eudicotyledons</taxon>
        <taxon>Gunneridae</taxon>
        <taxon>Pentapetalae</taxon>
        <taxon>asterids</taxon>
        <taxon>lamiids</taxon>
        <taxon>Gentianales</taxon>
        <taxon>Rubiaceae</taxon>
        <taxon>Rubioideae</taxon>
        <taxon>Spermacoceae</taxon>
        <taxon>Hedyotis-Oldenlandia complex</taxon>
        <taxon>Oldenlandia</taxon>
    </lineage>
</organism>
<dbReference type="Pfam" id="PF14363">
    <property type="entry name" value="AAA_assoc"/>
    <property type="match status" value="1"/>
</dbReference>
<keyword evidence="5 8" id="KW-0067">ATP-binding</keyword>
<dbReference type="EMBL" id="OX459123">
    <property type="protein sequence ID" value="CAI9110829.1"/>
    <property type="molecule type" value="Genomic_DNA"/>
</dbReference>
<evidence type="ECO:0000256" key="9">
    <source>
        <dbReference type="SAM" id="MobiDB-lite"/>
    </source>
</evidence>
<dbReference type="GO" id="GO:0006950">
    <property type="term" value="P:response to stress"/>
    <property type="evidence" value="ECO:0007669"/>
    <property type="project" value="UniProtKB-ARBA"/>
</dbReference>
<dbReference type="InterPro" id="IPR003960">
    <property type="entry name" value="ATPase_AAA_CS"/>
</dbReference>
<dbReference type="GO" id="GO:0016887">
    <property type="term" value="F:ATP hydrolysis activity"/>
    <property type="evidence" value="ECO:0007669"/>
    <property type="project" value="InterPro"/>
</dbReference>
<reference evidence="11" key="1">
    <citation type="submission" date="2023-03" db="EMBL/GenBank/DDBJ databases">
        <authorList>
            <person name="Julca I."/>
        </authorList>
    </citation>
    <scope>NUCLEOTIDE SEQUENCE</scope>
</reference>
<evidence type="ECO:0000259" key="10">
    <source>
        <dbReference type="SMART" id="SM00382"/>
    </source>
</evidence>
<evidence type="ECO:0000313" key="11">
    <source>
        <dbReference type="EMBL" id="CAI9110829.1"/>
    </source>
</evidence>
<dbReference type="Gene3D" id="3.40.50.300">
    <property type="entry name" value="P-loop containing nucleotide triphosphate hydrolases"/>
    <property type="match status" value="1"/>
</dbReference>
<evidence type="ECO:0000256" key="1">
    <source>
        <dbReference type="ARBA" id="ARBA00001946"/>
    </source>
</evidence>
<evidence type="ECO:0000256" key="3">
    <source>
        <dbReference type="ARBA" id="ARBA00022741"/>
    </source>
</evidence>
<dbReference type="CDD" id="cd19510">
    <property type="entry name" value="RecA-like_BCS1"/>
    <property type="match status" value="1"/>
</dbReference>
<feature type="compositionally biased region" description="Basic and acidic residues" evidence="9">
    <location>
        <begin position="486"/>
        <end position="496"/>
    </location>
</feature>
<dbReference type="InterPro" id="IPR027417">
    <property type="entry name" value="P-loop_NTPase"/>
</dbReference>
<dbReference type="Proteomes" id="UP001161247">
    <property type="component" value="Chromosome 6"/>
</dbReference>
<dbReference type="InterPro" id="IPR003593">
    <property type="entry name" value="AAA+_ATPase"/>
</dbReference>
<dbReference type="SUPFAM" id="SSF52540">
    <property type="entry name" value="P-loop containing nucleoside triphosphate hydrolases"/>
    <property type="match status" value="1"/>
</dbReference>
<proteinExistence type="inferred from homology"/>
<gene>
    <name evidence="11" type="ORF">OLC1_LOCUS18389</name>
</gene>
<dbReference type="InterPro" id="IPR050747">
    <property type="entry name" value="Mitochondrial_chaperone_BCS1"/>
</dbReference>
<evidence type="ECO:0000256" key="6">
    <source>
        <dbReference type="ARBA" id="ARBA00022842"/>
    </source>
</evidence>
<accession>A0AAV1DSM7</accession>
<keyword evidence="12" id="KW-1185">Reference proteome</keyword>